<evidence type="ECO:0000313" key="6">
    <source>
        <dbReference type="Proteomes" id="UP000276215"/>
    </source>
</evidence>
<name>A0A3N4KEN8_9PEZI</name>
<evidence type="ECO:0000256" key="2">
    <source>
        <dbReference type="ARBA" id="ARBA00022857"/>
    </source>
</evidence>
<dbReference type="PANTHER" id="PTHR48107:SF16">
    <property type="entry name" value="NADPH-DEPENDENT ALDEHYDE REDUCTASE 1, CHLOROPLASTIC"/>
    <property type="match status" value="1"/>
</dbReference>
<evidence type="ECO:0000313" key="5">
    <source>
        <dbReference type="EMBL" id="RPB04355.1"/>
    </source>
</evidence>
<accession>A0A3N4KEN8</accession>
<reference evidence="5 6" key="1">
    <citation type="journal article" date="2018" name="Nat. Ecol. Evol.">
        <title>Pezizomycetes genomes reveal the molecular basis of ectomycorrhizal truffle lifestyle.</title>
        <authorList>
            <person name="Murat C."/>
            <person name="Payen T."/>
            <person name="Noel B."/>
            <person name="Kuo A."/>
            <person name="Morin E."/>
            <person name="Chen J."/>
            <person name="Kohler A."/>
            <person name="Krizsan K."/>
            <person name="Balestrini R."/>
            <person name="Da Silva C."/>
            <person name="Montanini B."/>
            <person name="Hainaut M."/>
            <person name="Levati E."/>
            <person name="Barry K.W."/>
            <person name="Belfiori B."/>
            <person name="Cichocki N."/>
            <person name="Clum A."/>
            <person name="Dockter R.B."/>
            <person name="Fauchery L."/>
            <person name="Guy J."/>
            <person name="Iotti M."/>
            <person name="Le Tacon F."/>
            <person name="Lindquist E.A."/>
            <person name="Lipzen A."/>
            <person name="Malagnac F."/>
            <person name="Mello A."/>
            <person name="Molinier V."/>
            <person name="Miyauchi S."/>
            <person name="Poulain J."/>
            <person name="Riccioni C."/>
            <person name="Rubini A."/>
            <person name="Sitrit Y."/>
            <person name="Splivallo R."/>
            <person name="Traeger S."/>
            <person name="Wang M."/>
            <person name="Zifcakova L."/>
            <person name="Wipf D."/>
            <person name="Zambonelli A."/>
            <person name="Paolocci F."/>
            <person name="Nowrousian M."/>
            <person name="Ottonello S."/>
            <person name="Baldrian P."/>
            <person name="Spatafora J.W."/>
            <person name="Henrissat B."/>
            <person name="Nagy L.G."/>
            <person name="Aury J.M."/>
            <person name="Wincker P."/>
            <person name="Grigoriev I.V."/>
            <person name="Bonfante P."/>
            <person name="Martin F.M."/>
        </authorList>
    </citation>
    <scope>NUCLEOTIDE SEQUENCE [LARGE SCALE GENOMIC DNA]</scope>
    <source>
        <strain evidence="5 6">120613-1</strain>
    </source>
</reference>
<feature type="region of interest" description="Disordered" evidence="4">
    <location>
        <begin position="235"/>
        <end position="267"/>
    </location>
</feature>
<organism evidence="5 6">
    <name type="scientific">Choiromyces venosus 120613-1</name>
    <dbReference type="NCBI Taxonomy" id="1336337"/>
    <lineage>
        <taxon>Eukaryota</taxon>
        <taxon>Fungi</taxon>
        <taxon>Dikarya</taxon>
        <taxon>Ascomycota</taxon>
        <taxon>Pezizomycotina</taxon>
        <taxon>Pezizomycetes</taxon>
        <taxon>Pezizales</taxon>
        <taxon>Tuberaceae</taxon>
        <taxon>Choiromyces</taxon>
    </lineage>
</organism>
<keyword evidence="6" id="KW-1185">Reference proteome</keyword>
<dbReference type="SUPFAM" id="SSF51735">
    <property type="entry name" value="NAD(P)-binding Rossmann-fold domains"/>
    <property type="match status" value="1"/>
</dbReference>
<dbReference type="FunFam" id="3.40.50.720:FF:000084">
    <property type="entry name" value="Short-chain dehydrogenase reductase"/>
    <property type="match status" value="1"/>
</dbReference>
<comment type="similarity">
    <text evidence="1">Belongs to the short-chain dehydrogenases/reductases (SDR) family.</text>
</comment>
<dbReference type="EMBL" id="ML120358">
    <property type="protein sequence ID" value="RPB04355.1"/>
    <property type="molecule type" value="Genomic_DNA"/>
</dbReference>
<dbReference type="GO" id="GO:0016614">
    <property type="term" value="F:oxidoreductase activity, acting on CH-OH group of donors"/>
    <property type="evidence" value="ECO:0007669"/>
    <property type="project" value="UniProtKB-ARBA"/>
</dbReference>
<dbReference type="AlphaFoldDB" id="A0A3N4KEN8"/>
<dbReference type="InterPro" id="IPR036291">
    <property type="entry name" value="NAD(P)-bd_dom_sf"/>
</dbReference>
<feature type="region of interest" description="Disordered" evidence="4">
    <location>
        <begin position="1"/>
        <end position="44"/>
    </location>
</feature>
<dbReference type="Proteomes" id="UP000276215">
    <property type="component" value="Unassembled WGS sequence"/>
</dbReference>
<dbReference type="Gene3D" id="3.40.50.720">
    <property type="entry name" value="NAD(P)-binding Rossmann-like Domain"/>
    <property type="match status" value="1"/>
</dbReference>
<dbReference type="InterPro" id="IPR020904">
    <property type="entry name" value="Sc_DH/Rdtase_CS"/>
</dbReference>
<dbReference type="PROSITE" id="PS00061">
    <property type="entry name" value="ADH_SHORT"/>
    <property type="match status" value="1"/>
</dbReference>
<keyword evidence="2" id="KW-0521">NADP</keyword>
<evidence type="ECO:0000256" key="1">
    <source>
        <dbReference type="ARBA" id="ARBA00006484"/>
    </source>
</evidence>
<keyword evidence="3" id="KW-0560">Oxidoreductase</keyword>
<dbReference type="PANTHER" id="PTHR48107">
    <property type="entry name" value="NADPH-DEPENDENT ALDEHYDE REDUCTASE-LIKE PROTEIN, CHLOROPLASTIC-RELATED"/>
    <property type="match status" value="1"/>
</dbReference>
<protein>
    <submittedName>
        <fullName evidence="5">Oxidoreductase</fullName>
    </submittedName>
</protein>
<dbReference type="OrthoDB" id="47007at2759"/>
<evidence type="ECO:0000256" key="3">
    <source>
        <dbReference type="ARBA" id="ARBA00023002"/>
    </source>
</evidence>
<dbReference type="Pfam" id="PF13561">
    <property type="entry name" value="adh_short_C2"/>
    <property type="match status" value="1"/>
</dbReference>
<proteinExistence type="inferred from homology"/>
<dbReference type="STRING" id="1336337.A0A3N4KEN8"/>
<dbReference type="PRINTS" id="PR00081">
    <property type="entry name" value="GDHRDH"/>
</dbReference>
<evidence type="ECO:0000256" key="4">
    <source>
        <dbReference type="SAM" id="MobiDB-lite"/>
    </source>
</evidence>
<gene>
    <name evidence="5" type="ORF">L873DRAFT_1799190</name>
</gene>
<dbReference type="PRINTS" id="PR00080">
    <property type="entry name" value="SDRFAMILY"/>
</dbReference>
<dbReference type="InterPro" id="IPR002347">
    <property type="entry name" value="SDR_fam"/>
</dbReference>
<sequence length="298" mass="31929">MTSSQAGSGGEFKANIPPLSQNLPGLEKELAPTPESTRLEGPTGFREYVGSGKLRDYAVLITGGDSGIGRSVAALMAREGADCTIVHLPQEQPDAEDAKKLVESAGRKCLLVPFDLENYKDAGSIIEKHMKEYGRLDTLVNNASKQMQCKEFSEIDLDNVSSTFNTNILQMFAVTKYALPHMKKGSSIINTTSVVAFRGTPSMVDYAATKGAIASFTRALAKNLTPKGIRVNAVAPGPVHTPLQPSSRPDEQMEGFGSKSQIGRPGQPSEVATSYVFLASAEASLYYGQILHPYPLGD</sequence>